<dbReference type="EMBL" id="JAPUUL010001810">
    <property type="protein sequence ID" value="KAJ8126543.1"/>
    <property type="molecule type" value="Genomic_DNA"/>
</dbReference>
<proteinExistence type="predicted"/>
<sequence>MAENNSRPMGQGLAADRPRRQVATFAAGHQRQFSDVSMASGSTSGQESSFHDDDPVNWDYYDPEYVDILWSRHGNTLTIKLALWCLAIMAVQGERYIDFSYPALDSWRKDSGGREKALKGNIASVSEGVTRIEVVGEDIPTSSLVGDTSGNTSGGKGKQTADYQGDKSREEGDDGGDGNGDSDDDKTETGASKSDKYCQTSIRRHGISRRLQYRDYRGTWRDTQKRYWEEVDGGFILRSKHHTYFITDFPK</sequence>
<name>A0ACC2JGA0_9PEZI</name>
<comment type="caution">
    <text evidence="1">The sequence shown here is derived from an EMBL/GenBank/DDBJ whole genome shotgun (WGS) entry which is preliminary data.</text>
</comment>
<organism evidence="1 2">
    <name type="scientific">Lasiodiplodia mahajangana</name>
    <dbReference type="NCBI Taxonomy" id="1108764"/>
    <lineage>
        <taxon>Eukaryota</taxon>
        <taxon>Fungi</taxon>
        <taxon>Dikarya</taxon>
        <taxon>Ascomycota</taxon>
        <taxon>Pezizomycotina</taxon>
        <taxon>Dothideomycetes</taxon>
        <taxon>Dothideomycetes incertae sedis</taxon>
        <taxon>Botryosphaeriales</taxon>
        <taxon>Botryosphaeriaceae</taxon>
        <taxon>Lasiodiplodia</taxon>
    </lineage>
</organism>
<keyword evidence="2" id="KW-1185">Reference proteome</keyword>
<dbReference type="Proteomes" id="UP001153332">
    <property type="component" value="Unassembled WGS sequence"/>
</dbReference>
<evidence type="ECO:0000313" key="1">
    <source>
        <dbReference type="EMBL" id="KAJ8126543.1"/>
    </source>
</evidence>
<reference evidence="1" key="1">
    <citation type="submission" date="2022-12" db="EMBL/GenBank/DDBJ databases">
        <title>Genome Sequence of Lasiodiplodia mahajangana.</title>
        <authorList>
            <person name="Buettner E."/>
        </authorList>
    </citation>
    <scope>NUCLEOTIDE SEQUENCE</scope>
    <source>
        <strain evidence="1">VT137</strain>
    </source>
</reference>
<accession>A0ACC2JGA0</accession>
<gene>
    <name evidence="1" type="ORF">O1611_g7096</name>
</gene>
<protein>
    <submittedName>
        <fullName evidence="1">Uncharacterized protein</fullName>
    </submittedName>
</protein>
<evidence type="ECO:0000313" key="2">
    <source>
        <dbReference type="Proteomes" id="UP001153332"/>
    </source>
</evidence>